<reference evidence="1 2" key="1">
    <citation type="submission" date="2018-06" db="EMBL/GenBank/DDBJ databases">
        <authorList>
            <consortium name="Pathogen Informatics"/>
            <person name="Doyle S."/>
        </authorList>
    </citation>
    <scope>NUCLEOTIDE SEQUENCE [LARGE SCALE GENOMIC DNA]</scope>
    <source>
        <strain evidence="1 2">NCTC9854</strain>
    </source>
</reference>
<name>A0A379TQE4_SALER</name>
<organism evidence="1 2">
    <name type="scientific">Salmonella enterica</name>
    <name type="common">Salmonella choleraesuis</name>
    <dbReference type="NCBI Taxonomy" id="28901"/>
    <lineage>
        <taxon>Bacteria</taxon>
        <taxon>Pseudomonadati</taxon>
        <taxon>Pseudomonadota</taxon>
        <taxon>Gammaproteobacteria</taxon>
        <taxon>Enterobacterales</taxon>
        <taxon>Enterobacteriaceae</taxon>
        <taxon>Salmonella</taxon>
    </lineage>
</organism>
<evidence type="ECO:0000313" key="1">
    <source>
        <dbReference type="EMBL" id="SUG52436.1"/>
    </source>
</evidence>
<dbReference type="AlphaFoldDB" id="A0A379TQE4"/>
<protein>
    <submittedName>
        <fullName evidence="1">Uncharacterized protein</fullName>
    </submittedName>
</protein>
<proteinExistence type="predicted"/>
<gene>
    <name evidence="1" type="ORF">NCTC9854_04545</name>
</gene>
<dbReference type="EMBL" id="UGWI01000003">
    <property type="protein sequence ID" value="SUG52436.1"/>
    <property type="molecule type" value="Genomic_DNA"/>
</dbReference>
<sequence>MNQVQLNEFGLAESLESALAQISALASVAQHTISSAGGSAYLNEAAQLLLTIKNLSADAERYRAEWEDLIPRVRR</sequence>
<evidence type="ECO:0000313" key="2">
    <source>
        <dbReference type="Proteomes" id="UP000254773"/>
    </source>
</evidence>
<dbReference type="Proteomes" id="UP000254773">
    <property type="component" value="Unassembled WGS sequence"/>
</dbReference>
<accession>A0A379TQE4</accession>